<evidence type="ECO:0000313" key="2">
    <source>
        <dbReference type="Proteomes" id="UP000274271"/>
    </source>
</evidence>
<organism evidence="1 2">
    <name type="scientific">Larkinella knui</name>
    <dbReference type="NCBI Taxonomy" id="2025310"/>
    <lineage>
        <taxon>Bacteria</taxon>
        <taxon>Pseudomonadati</taxon>
        <taxon>Bacteroidota</taxon>
        <taxon>Cytophagia</taxon>
        <taxon>Cytophagales</taxon>
        <taxon>Spirosomataceae</taxon>
        <taxon>Larkinella</taxon>
    </lineage>
</organism>
<dbReference type="OrthoDB" id="597632at2"/>
<comment type="caution">
    <text evidence="1">The sequence shown here is derived from an EMBL/GenBank/DDBJ whole genome shotgun (WGS) entry which is preliminary data.</text>
</comment>
<dbReference type="GO" id="GO:0043448">
    <property type="term" value="P:alkane catabolic process"/>
    <property type="evidence" value="ECO:0007669"/>
    <property type="project" value="TreeGrafter"/>
</dbReference>
<dbReference type="Pfam" id="PF03640">
    <property type="entry name" value="Lipoprotein_15"/>
    <property type="match status" value="4"/>
</dbReference>
<accession>A0A3P1CM09</accession>
<gene>
    <name evidence="1" type="ORF">EHT87_16970</name>
</gene>
<name>A0A3P1CM09_9BACT</name>
<dbReference type="RefSeq" id="WP_124907840.1">
    <property type="nucleotide sequence ID" value="NZ_RQJP01000003.1"/>
</dbReference>
<keyword evidence="2" id="KW-1185">Reference proteome</keyword>
<evidence type="ECO:0008006" key="3">
    <source>
        <dbReference type="Google" id="ProtNLM"/>
    </source>
</evidence>
<dbReference type="InterPro" id="IPR005297">
    <property type="entry name" value="Lipoprotein_repeat"/>
</dbReference>
<dbReference type="PANTHER" id="PTHR39335:SF1">
    <property type="entry name" value="BLL4220 PROTEIN"/>
    <property type="match status" value="1"/>
</dbReference>
<reference evidence="1 2" key="1">
    <citation type="submission" date="2018-11" db="EMBL/GenBank/DDBJ databases">
        <authorList>
            <person name="Zhou Z."/>
            <person name="Wang G."/>
        </authorList>
    </citation>
    <scope>NUCLEOTIDE SEQUENCE [LARGE SCALE GENOMIC DNA]</scope>
    <source>
        <strain evidence="1 2">KCTC42998</strain>
    </source>
</reference>
<evidence type="ECO:0000313" key="1">
    <source>
        <dbReference type="EMBL" id="RRB13944.1"/>
    </source>
</evidence>
<dbReference type="EMBL" id="RQJP01000003">
    <property type="protein sequence ID" value="RRB13944.1"/>
    <property type="molecule type" value="Genomic_DNA"/>
</dbReference>
<protein>
    <recommendedName>
        <fullName evidence="3">Lipoprotein with Yx(FWY)xxD motif</fullName>
    </recommendedName>
</protein>
<dbReference type="AlphaFoldDB" id="A0A3P1CM09"/>
<sequence>MNTLLNHSFKSIAFTAVVGLTILQGCQSSSSDSPTPAGPTANIAVRQDAKFGQVLTDGSGNTLYLFAKDVEGKSACSGGCTDVWPVFYEKNRVFDSSLDSTQFGVITRADGSKQNTFKGWPLYRFAQDTKAGEVNGEGKNSFYVAKPDYTVMVADKGAGKYLVSIGGRTLYTFTGDTDDISNCKDGCLTVWPQFLAQPSAIAPSTLNGVFFGSISRADGTKQTTANKKPLYYFQNDVVRGDVKGTAANPKFVLVAPAQ</sequence>
<dbReference type="PANTHER" id="PTHR39335">
    <property type="entry name" value="BLL4220 PROTEIN"/>
    <property type="match status" value="1"/>
</dbReference>
<dbReference type="Proteomes" id="UP000274271">
    <property type="component" value="Unassembled WGS sequence"/>
</dbReference>
<proteinExistence type="predicted"/>